<name>A0A433SZM5_ELYCH</name>
<evidence type="ECO:0000313" key="1">
    <source>
        <dbReference type="EMBL" id="RUS74761.1"/>
    </source>
</evidence>
<organism evidence="1 2">
    <name type="scientific">Elysia chlorotica</name>
    <name type="common">Eastern emerald elysia</name>
    <name type="synonym">Sea slug</name>
    <dbReference type="NCBI Taxonomy" id="188477"/>
    <lineage>
        <taxon>Eukaryota</taxon>
        <taxon>Metazoa</taxon>
        <taxon>Spiralia</taxon>
        <taxon>Lophotrochozoa</taxon>
        <taxon>Mollusca</taxon>
        <taxon>Gastropoda</taxon>
        <taxon>Heterobranchia</taxon>
        <taxon>Euthyneura</taxon>
        <taxon>Panpulmonata</taxon>
        <taxon>Sacoglossa</taxon>
        <taxon>Placobranchoidea</taxon>
        <taxon>Plakobranchidae</taxon>
        <taxon>Elysia</taxon>
    </lineage>
</organism>
<reference evidence="1 2" key="1">
    <citation type="submission" date="2019-01" db="EMBL/GenBank/DDBJ databases">
        <title>A draft genome assembly of the solar-powered sea slug Elysia chlorotica.</title>
        <authorList>
            <person name="Cai H."/>
            <person name="Li Q."/>
            <person name="Fang X."/>
            <person name="Li J."/>
            <person name="Curtis N.E."/>
            <person name="Altenburger A."/>
            <person name="Shibata T."/>
            <person name="Feng M."/>
            <person name="Maeda T."/>
            <person name="Schwartz J.A."/>
            <person name="Shigenobu S."/>
            <person name="Lundholm N."/>
            <person name="Nishiyama T."/>
            <person name="Yang H."/>
            <person name="Hasebe M."/>
            <person name="Li S."/>
            <person name="Pierce S.K."/>
            <person name="Wang J."/>
        </authorList>
    </citation>
    <scope>NUCLEOTIDE SEQUENCE [LARGE SCALE GENOMIC DNA]</scope>
    <source>
        <strain evidence="1">EC2010</strain>
        <tissue evidence="1">Whole organism of an adult</tissue>
    </source>
</reference>
<gene>
    <name evidence="1" type="ORF">EGW08_017490</name>
</gene>
<dbReference type="AlphaFoldDB" id="A0A433SZM5"/>
<comment type="caution">
    <text evidence="1">The sequence shown here is derived from an EMBL/GenBank/DDBJ whole genome shotgun (WGS) entry which is preliminary data.</text>
</comment>
<proteinExistence type="predicted"/>
<protein>
    <submittedName>
        <fullName evidence="1">Uncharacterized protein</fullName>
    </submittedName>
</protein>
<sequence length="100" mass="11427">MNKIWKLTLLHKNSSAILSPIWLIAIITSVSRNSHTHKHNSNIDLQSLSICNTIKDIVRLQKVAPIYHRPSMTSCPNIHNYLKSNLFPLKKKDSKINTLS</sequence>
<keyword evidence="2" id="KW-1185">Reference proteome</keyword>
<dbReference type="EMBL" id="RQTK01000802">
    <property type="protein sequence ID" value="RUS74761.1"/>
    <property type="molecule type" value="Genomic_DNA"/>
</dbReference>
<dbReference type="Proteomes" id="UP000271974">
    <property type="component" value="Unassembled WGS sequence"/>
</dbReference>
<evidence type="ECO:0000313" key="2">
    <source>
        <dbReference type="Proteomes" id="UP000271974"/>
    </source>
</evidence>
<accession>A0A433SZM5</accession>